<dbReference type="Gene3D" id="3.40.50.150">
    <property type="entry name" value="Vaccinia Virus protein VP39"/>
    <property type="match status" value="1"/>
</dbReference>
<dbReference type="PANTHER" id="PTHR40048">
    <property type="entry name" value="RHAMNOSYL O-METHYLTRANSFERASE"/>
    <property type="match status" value="1"/>
</dbReference>
<evidence type="ECO:0000256" key="2">
    <source>
        <dbReference type="ARBA" id="ARBA00022679"/>
    </source>
</evidence>
<dbReference type="InterPro" id="IPR029063">
    <property type="entry name" value="SAM-dependent_MTases_sf"/>
</dbReference>
<dbReference type="PANTHER" id="PTHR40048:SF1">
    <property type="entry name" value="RHAMNOSYL O-METHYLTRANSFERASE"/>
    <property type="match status" value="1"/>
</dbReference>
<dbReference type="Proteomes" id="UP000175835">
    <property type="component" value="Unassembled WGS sequence"/>
</dbReference>
<keyword evidence="1" id="KW-0489">Methyltransferase</keyword>
<dbReference type="EMBL" id="FMAK01000023">
    <property type="protein sequence ID" value="SCB66892.1"/>
    <property type="molecule type" value="Genomic_DNA"/>
</dbReference>
<evidence type="ECO:0000313" key="6">
    <source>
        <dbReference type="Proteomes" id="UP000195696"/>
    </source>
</evidence>
<dbReference type="GO" id="GO:0005886">
    <property type="term" value="C:plasma membrane"/>
    <property type="evidence" value="ECO:0007669"/>
    <property type="project" value="TreeGrafter"/>
</dbReference>
<name>A0A1C4B578_BACMY</name>
<evidence type="ECO:0000313" key="3">
    <source>
        <dbReference type="EMBL" id="OFD97814.1"/>
    </source>
</evidence>
<dbReference type="EMBL" id="LXLX01000021">
    <property type="protein sequence ID" value="OFD97814.1"/>
    <property type="molecule type" value="Genomic_DNA"/>
</dbReference>
<proteinExistence type="predicted"/>
<accession>A0A1C4B578</accession>
<sequence length="220" mass="25243">MRWIYYDPLFEVDQVVPSVRTSSPWAGHNKFAYDLVTFFKPNTLVELGTYYGSSFYSFCQAVKDEQLPTQCTAIDTWQGDPHGGYYGENVFETVTNVLDTCYPGIGKTIRSTFDDALNQFEDESIDLLHIDGFHTFEAVSHDYVTWLPKLKKNGIILFHDIAVFENGFGVHLLWDTLKAQYPHLEFSHSYGLGVLFPKGHEEKFENVLTKNKELQQKYGG</sequence>
<evidence type="ECO:0000313" key="4">
    <source>
        <dbReference type="EMBL" id="SCB66892.1"/>
    </source>
</evidence>
<organism evidence="3 5">
    <name type="scientific">Bacillus mycoides</name>
    <dbReference type="NCBI Taxonomy" id="1405"/>
    <lineage>
        <taxon>Bacteria</taxon>
        <taxon>Bacillati</taxon>
        <taxon>Bacillota</taxon>
        <taxon>Bacilli</taxon>
        <taxon>Bacillales</taxon>
        <taxon>Bacillaceae</taxon>
        <taxon>Bacillus</taxon>
        <taxon>Bacillus cereus group</taxon>
    </lineage>
</organism>
<dbReference type="Pfam" id="PF13578">
    <property type="entry name" value="Methyltransf_24"/>
    <property type="match status" value="1"/>
</dbReference>
<gene>
    <name evidence="4" type="ORF">BWGO95_01010</name>
    <name evidence="3" type="ORF">BWGOE11_11790</name>
</gene>
<dbReference type="AlphaFoldDB" id="A0A1C4B578"/>
<dbReference type="GO" id="GO:0071770">
    <property type="term" value="P:DIM/DIP cell wall layer assembly"/>
    <property type="evidence" value="ECO:0007669"/>
    <property type="project" value="TreeGrafter"/>
</dbReference>
<evidence type="ECO:0000256" key="1">
    <source>
        <dbReference type="ARBA" id="ARBA00022603"/>
    </source>
</evidence>
<reference evidence="3 5" key="1">
    <citation type="submission" date="2016-05" db="EMBL/GenBank/DDBJ databases">
        <title>Bacillus thuringiensis and Bacillus weihenstephanensis as novel biocontrol agents of wilt causing Verticillium species.</title>
        <authorList>
            <person name="Hollensteiner J."/>
            <person name="Wemheuer F."/>
            <person name="Harting R."/>
            <person name="Kolarzyk A."/>
            <person name="Diaz-Valerio S."/>
            <person name="Poehlein A."/>
            <person name="Brzuszkiewicz E."/>
            <person name="Nesemann K."/>
            <person name="Braus-Stromeyer S."/>
            <person name="Braus G."/>
            <person name="Daniel R."/>
            <person name="Liesegang H."/>
        </authorList>
    </citation>
    <scope>NUCLEOTIDE SEQUENCE [LARGE SCALE GENOMIC DNA]</scope>
    <source>
        <strain evidence="3 5">GOE11</strain>
    </source>
</reference>
<keyword evidence="2" id="KW-0808">Transferase</keyword>
<dbReference type="GO" id="GO:0032259">
    <property type="term" value="P:methylation"/>
    <property type="evidence" value="ECO:0007669"/>
    <property type="project" value="UniProtKB-KW"/>
</dbReference>
<protein>
    <submittedName>
        <fullName evidence="3">Uncharacterized protein</fullName>
    </submittedName>
</protein>
<reference evidence="4 6" key="2">
    <citation type="submission" date="2016-08" db="EMBL/GenBank/DDBJ databases">
        <authorList>
            <person name="Seilhamer J.J."/>
        </authorList>
    </citation>
    <scope>NUCLEOTIDE SEQUENCE [LARGE SCALE GENOMIC DNA]</scope>
    <source>
        <strain evidence="4 6">SDA_GO95</strain>
    </source>
</reference>
<evidence type="ECO:0000313" key="5">
    <source>
        <dbReference type="Proteomes" id="UP000175835"/>
    </source>
</evidence>
<dbReference type="Proteomes" id="UP000195696">
    <property type="component" value="Unassembled WGS sequence"/>
</dbReference>
<dbReference type="PATRIC" id="fig|86662.23.peg.1091"/>
<dbReference type="GO" id="GO:0008168">
    <property type="term" value="F:methyltransferase activity"/>
    <property type="evidence" value="ECO:0007669"/>
    <property type="project" value="UniProtKB-KW"/>
</dbReference>
<dbReference type="SUPFAM" id="SSF53335">
    <property type="entry name" value="S-adenosyl-L-methionine-dependent methyltransferases"/>
    <property type="match status" value="1"/>
</dbReference>
<dbReference type="RefSeq" id="WP_002158968.1">
    <property type="nucleotide sequence ID" value="NZ_CP035953.1"/>
</dbReference>